<accession>A0A1E7QLG6</accession>
<dbReference type="AlphaFoldDB" id="A0A1E7QLG6"/>
<evidence type="ECO:0000313" key="3">
    <source>
        <dbReference type="Proteomes" id="UP000175679"/>
    </source>
</evidence>
<name>A0A1E7QLG6_WOLPI</name>
<protein>
    <submittedName>
        <fullName evidence="2">Uncharacterized protein</fullName>
    </submittedName>
</protein>
<keyword evidence="1" id="KW-1133">Transmembrane helix</keyword>
<dbReference type="Proteomes" id="UP000175679">
    <property type="component" value="Unassembled WGS sequence"/>
</dbReference>
<evidence type="ECO:0000313" key="2">
    <source>
        <dbReference type="EMBL" id="OEY87059.1"/>
    </source>
</evidence>
<dbReference type="RefSeq" id="WP_070064709.1">
    <property type="nucleotide sequence ID" value="NZ_MJMG01000001.1"/>
</dbReference>
<comment type="caution">
    <text evidence="2">The sequence shown here is derived from an EMBL/GenBank/DDBJ whole genome shotgun (WGS) entry which is preliminary data.</text>
</comment>
<keyword evidence="1" id="KW-0472">Membrane</keyword>
<evidence type="ECO:0000256" key="1">
    <source>
        <dbReference type="SAM" id="Phobius"/>
    </source>
</evidence>
<keyword evidence="1" id="KW-0812">Transmembrane</keyword>
<gene>
    <name evidence="2" type="ORF">BIY23_01045</name>
</gene>
<keyword evidence="3" id="KW-1185">Reference proteome</keyword>
<organism evidence="2 3">
    <name type="scientific">Wolbachia pipientis</name>
    <dbReference type="NCBI Taxonomy" id="955"/>
    <lineage>
        <taxon>Bacteria</taxon>
        <taxon>Pseudomonadati</taxon>
        <taxon>Pseudomonadota</taxon>
        <taxon>Alphaproteobacteria</taxon>
        <taxon>Rickettsiales</taxon>
        <taxon>Anaplasmataceae</taxon>
        <taxon>Wolbachieae</taxon>
        <taxon>Wolbachia</taxon>
    </lineage>
</organism>
<reference evidence="2 3" key="1">
    <citation type="submission" date="2016-09" db="EMBL/GenBank/DDBJ databases">
        <title>Genomic evidence for plant-parasitic nematodes as the earliest Wolbachia hosts.</title>
        <authorList>
            <person name="Brown A.M."/>
            <person name="Wasala S.K."/>
            <person name="Howe D.K."/>
            <person name="Peetz A.B."/>
            <person name="Zasada I.A."/>
            <person name="Denver D.R."/>
        </authorList>
    </citation>
    <scope>NUCLEOTIDE SEQUENCE [LARGE SCALE GENOMIC DNA]</scope>
    <source>
        <strain evidence="3">wPpe</strain>
    </source>
</reference>
<sequence length="153" mass="17605">MVFWTSENLLSINFAKGLILFLIFALILFLFLLLAFRNGSIIWAVAQFKHYNKKFIEIWLVAVRRKLKEFTAQELVRSICAIHKLAVNSQDARIFLSEWEECALEILCTFNQVDLHMAIDALSKSILLLVAKINVLLIKLLKGARLSLLMVKI</sequence>
<feature type="transmembrane region" description="Helical" evidence="1">
    <location>
        <begin position="12"/>
        <end position="36"/>
    </location>
</feature>
<proteinExistence type="predicted"/>
<dbReference type="EMBL" id="MJMG01000001">
    <property type="protein sequence ID" value="OEY87059.1"/>
    <property type="molecule type" value="Genomic_DNA"/>
</dbReference>